<evidence type="ECO:0000313" key="2">
    <source>
        <dbReference type="EnsemblPlants" id="LPERR12G16430.1"/>
    </source>
</evidence>
<dbReference type="Gramene" id="LPERR12G16430.1">
    <property type="protein sequence ID" value="LPERR12G16430.1"/>
    <property type="gene ID" value="LPERR12G16430"/>
</dbReference>
<dbReference type="PROSITE" id="PS00316">
    <property type="entry name" value="THAUMATIN_1"/>
    <property type="match status" value="1"/>
</dbReference>
<protein>
    <recommendedName>
        <fullName evidence="4">Thaumatin-like protein</fullName>
    </recommendedName>
</protein>
<reference evidence="3" key="2">
    <citation type="submission" date="2013-12" db="EMBL/GenBank/DDBJ databases">
        <authorList>
            <person name="Yu Y."/>
            <person name="Lee S."/>
            <person name="de Baynast K."/>
            <person name="Wissotski M."/>
            <person name="Liu L."/>
            <person name="Talag J."/>
            <person name="Goicoechea J."/>
            <person name="Angelova A."/>
            <person name="Jetty R."/>
            <person name="Kudrna D."/>
            <person name="Golser W."/>
            <person name="Rivera L."/>
            <person name="Zhang J."/>
            <person name="Wing R."/>
        </authorList>
    </citation>
    <scope>NUCLEOTIDE SEQUENCE</scope>
</reference>
<reference evidence="2 3" key="1">
    <citation type="submission" date="2012-08" db="EMBL/GenBank/DDBJ databases">
        <title>Oryza genome evolution.</title>
        <authorList>
            <person name="Wing R.A."/>
        </authorList>
    </citation>
    <scope>NUCLEOTIDE SEQUENCE</scope>
</reference>
<dbReference type="PROSITE" id="PS51367">
    <property type="entry name" value="THAUMATIN_2"/>
    <property type="match status" value="1"/>
</dbReference>
<accession>A0A0D9Y1P6</accession>
<evidence type="ECO:0000256" key="1">
    <source>
        <dbReference type="SAM" id="MobiDB-lite"/>
    </source>
</evidence>
<dbReference type="STRING" id="77586.A0A0D9Y1P6"/>
<proteinExistence type="predicted"/>
<dbReference type="PANTHER" id="PTHR31048">
    <property type="entry name" value="OS03G0233200 PROTEIN"/>
    <property type="match status" value="1"/>
</dbReference>
<dbReference type="SUPFAM" id="SSF49870">
    <property type="entry name" value="Osmotin, thaumatin-like protein"/>
    <property type="match status" value="1"/>
</dbReference>
<evidence type="ECO:0008006" key="4">
    <source>
        <dbReference type="Google" id="ProtNLM"/>
    </source>
</evidence>
<dbReference type="InterPro" id="IPR017949">
    <property type="entry name" value="Thaumatin_CS"/>
</dbReference>
<dbReference type="InterPro" id="IPR001938">
    <property type="entry name" value="Thaumatin"/>
</dbReference>
<dbReference type="InterPro" id="IPR037176">
    <property type="entry name" value="Osmotin/thaumatin-like_sf"/>
</dbReference>
<dbReference type="Proteomes" id="UP000032180">
    <property type="component" value="Chromosome 12"/>
</dbReference>
<dbReference type="SMART" id="SM00205">
    <property type="entry name" value="THN"/>
    <property type="match status" value="1"/>
</dbReference>
<organism evidence="2 3">
    <name type="scientific">Leersia perrieri</name>
    <dbReference type="NCBI Taxonomy" id="77586"/>
    <lineage>
        <taxon>Eukaryota</taxon>
        <taxon>Viridiplantae</taxon>
        <taxon>Streptophyta</taxon>
        <taxon>Embryophyta</taxon>
        <taxon>Tracheophyta</taxon>
        <taxon>Spermatophyta</taxon>
        <taxon>Magnoliopsida</taxon>
        <taxon>Liliopsida</taxon>
        <taxon>Poales</taxon>
        <taxon>Poaceae</taxon>
        <taxon>BOP clade</taxon>
        <taxon>Oryzoideae</taxon>
        <taxon>Oryzeae</taxon>
        <taxon>Oryzinae</taxon>
        <taxon>Leersia</taxon>
    </lineage>
</organism>
<dbReference type="Pfam" id="PF00314">
    <property type="entry name" value="Thaumatin"/>
    <property type="match status" value="2"/>
</dbReference>
<dbReference type="PRINTS" id="PR00347">
    <property type="entry name" value="THAUMATIN"/>
</dbReference>
<sequence length="216" mass="22953">MTVWPGRVQQCRERHVLANKDGVSGRLIHGARRRPCPPGSDPRRRRERSNRCSFIVWPAAIPVGGGVRLDPGLTWTITVPAGTSSGKVWGRTGCSFDGAGRGSCATGDCGGVLSCSLSGRTIGRRKFAMATATTKSLSGQPPLTLAEFTIGGGGKQDFYDLSVIDGFNVAMSFSCSTGVTVTCRADKCPDAYLFPTDDKKTHACNGNSNYQVVFCP</sequence>
<dbReference type="CDD" id="cd09217">
    <property type="entry name" value="TLP-P"/>
    <property type="match status" value="1"/>
</dbReference>
<name>A0A0D9Y1P6_9ORYZ</name>
<dbReference type="AlphaFoldDB" id="A0A0D9Y1P6"/>
<evidence type="ECO:0000313" key="3">
    <source>
        <dbReference type="Proteomes" id="UP000032180"/>
    </source>
</evidence>
<feature type="region of interest" description="Disordered" evidence="1">
    <location>
        <begin position="28"/>
        <end position="48"/>
    </location>
</feature>
<dbReference type="EnsemblPlants" id="LPERR12G16430.1">
    <property type="protein sequence ID" value="LPERR12G16430.1"/>
    <property type="gene ID" value="LPERR12G16430"/>
</dbReference>
<dbReference type="HOGENOM" id="CLU_043181_5_1_1"/>
<keyword evidence="3" id="KW-1185">Reference proteome</keyword>
<dbReference type="Gene3D" id="2.60.110.10">
    <property type="entry name" value="Thaumatin"/>
    <property type="match status" value="2"/>
</dbReference>
<reference evidence="2" key="3">
    <citation type="submission" date="2015-04" db="UniProtKB">
        <authorList>
            <consortium name="EnsemblPlants"/>
        </authorList>
    </citation>
    <scope>IDENTIFICATION</scope>
</reference>